<organism evidence="2 5">
    <name type="scientific">Arthrobacter bambusae</name>
    <dbReference type="NCBI Taxonomy" id="1338426"/>
    <lineage>
        <taxon>Bacteria</taxon>
        <taxon>Bacillati</taxon>
        <taxon>Actinomycetota</taxon>
        <taxon>Actinomycetes</taxon>
        <taxon>Micrococcales</taxon>
        <taxon>Micrococcaceae</taxon>
        <taxon>Arthrobacter</taxon>
    </lineage>
</organism>
<gene>
    <name evidence="2" type="ORF">J2S90_004381</name>
    <name evidence="3" type="ORF">J2S93_004317</name>
</gene>
<dbReference type="Proteomes" id="UP001242995">
    <property type="component" value="Unassembled WGS sequence"/>
</dbReference>
<dbReference type="SUPFAM" id="SSF53335">
    <property type="entry name" value="S-adenosyl-L-methionine-dependent methyltransferases"/>
    <property type="match status" value="1"/>
</dbReference>
<feature type="domain" description="Methyltransferase" evidence="1">
    <location>
        <begin position="60"/>
        <end position="143"/>
    </location>
</feature>
<evidence type="ECO:0000313" key="3">
    <source>
        <dbReference type="EMBL" id="MDQ0182860.1"/>
    </source>
</evidence>
<comment type="caution">
    <text evidence="2">The sequence shown here is derived from an EMBL/GenBank/DDBJ whole genome shotgun (WGS) entry which is preliminary data.</text>
</comment>
<name>A0AAW8DLZ5_9MICC</name>
<proteinExistence type="predicted"/>
<keyword evidence="4" id="KW-1185">Reference proteome</keyword>
<evidence type="ECO:0000259" key="1">
    <source>
        <dbReference type="Pfam" id="PF13649"/>
    </source>
</evidence>
<protein>
    <submittedName>
        <fullName evidence="2">SAM-dependent methyltransferase</fullName>
    </submittedName>
</protein>
<dbReference type="InterPro" id="IPR041698">
    <property type="entry name" value="Methyltransf_25"/>
</dbReference>
<dbReference type="CDD" id="cd02440">
    <property type="entry name" value="AdoMet_MTases"/>
    <property type="match status" value="1"/>
</dbReference>
<dbReference type="InterPro" id="IPR029063">
    <property type="entry name" value="SAM-dependent_MTases_sf"/>
</dbReference>
<dbReference type="GO" id="GO:0032259">
    <property type="term" value="P:methylation"/>
    <property type="evidence" value="ECO:0007669"/>
    <property type="project" value="UniProtKB-KW"/>
</dbReference>
<keyword evidence="2" id="KW-0808">Transferase</keyword>
<dbReference type="AlphaFoldDB" id="A0AAW8DLZ5"/>
<dbReference type="Pfam" id="PF13649">
    <property type="entry name" value="Methyltransf_25"/>
    <property type="match status" value="1"/>
</dbReference>
<dbReference type="PANTHER" id="PTHR42912:SF45">
    <property type="entry name" value="23S RRNA (GUANINE(745)-N(1))-METHYLTRANSFERASE"/>
    <property type="match status" value="1"/>
</dbReference>
<reference evidence="2 4" key="1">
    <citation type="submission" date="2023-07" db="EMBL/GenBank/DDBJ databases">
        <title>Sorghum-associated microbial communities from plants grown in Nebraska, USA.</title>
        <authorList>
            <person name="Schachtman D."/>
        </authorList>
    </citation>
    <scope>NUCLEOTIDE SEQUENCE</scope>
    <source>
        <strain evidence="2">DS1006</strain>
        <strain evidence="3 4">DS1016</strain>
    </source>
</reference>
<evidence type="ECO:0000313" key="4">
    <source>
        <dbReference type="Proteomes" id="UP001230951"/>
    </source>
</evidence>
<dbReference type="EMBL" id="JAUSRG010000020">
    <property type="protein sequence ID" value="MDP9907389.1"/>
    <property type="molecule type" value="Genomic_DNA"/>
</dbReference>
<dbReference type="Proteomes" id="UP001230951">
    <property type="component" value="Unassembled WGS sequence"/>
</dbReference>
<dbReference type="PANTHER" id="PTHR42912">
    <property type="entry name" value="METHYLTRANSFERASE"/>
    <property type="match status" value="1"/>
</dbReference>
<evidence type="ECO:0000313" key="2">
    <source>
        <dbReference type="EMBL" id="MDP9907389.1"/>
    </source>
</evidence>
<dbReference type="InterPro" id="IPR050508">
    <property type="entry name" value="Methyltransf_Superfamily"/>
</dbReference>
<accession>A0AAW8DLZ5</accession>
<dbReference type="EMBL" id="JAUSTF010000016">
    <property type="protein sequence ID" value="MDQ0182860.1"/>
    <property type="molecule type" value="Genomic_DNA"/>
</dbReference>
<dbReference type="RefSeq" id="WP_306964063.1">
    <property type="nucleotide sequence ID" value="NZ_JAUSRG010000020.1"/>
</dbReference>
<dbReference type="GO" id="GO:0008168">
    <property type="term" value="F:methyltransferase activity"/>
    <property type="evidence" value="ECO:0007669"/>
    <property type="project" value="UniProtKB-KW"/>
</dbReference>
<keyword evidence="2" id="KW-0489">Methyltransferase</keyword>
<dbReference type="Gene3D" id="3.40.50.150">
    <property type="entry name" value="Vaccinia Virus protein VP39"/>
    <property type="match status" value="1"/>
</dbReference>
<sequence length="240" mass="26587">MDGTRRAFSDEADYHEANLAVYYDRQAGIQNTRAMTPRRTECRDWFIRLLKEEHRHSLFELGCGTGVEGLEFVRAGLHYTGVDLSEESIHVARAKGLDASVASGRSLPFADATFPAVWTMSTLLHVPNVVIHDVVSELVRVSAAGAPIAVGLWSGDDEEVLNPEDEDEPRRFFSRRSDDTLHRIFGAHGDVERFETWPEGTGVESGPGAGNWTQHYQFLVLRTPSLGPTPPGFPGRAKRG</sequence>
<evidence type="ECO:0000313" key="5">
    <source>
        <dbReference type="Proteomes" id="UP001242995"/>
    </source>
</evidence>